<dbReference type="InterPro" id="IPR031811">
    <property type="entry name" value="ALGX/ALGJ_SGNH-like"/>
</dbReference>
<evidence type="ECO:0000259" key="7">
    <source>
        <dbReference type="Pfam" id="PF16822"/>
    </source>
</evidence>
<feature type="domain" description="AlgX/AlgJ SGNH hydrolase-like" evidence="7">
    <location>
        <begin position="86"/>
        <end position="220"/>
    </location>
</feature>
<keyword evidence="6" id="KW-0016">Alginate biosynthesis</keyword>
<dbReference type="Pfam" id="PF16822">
    <property type="entry name" value="ALGX"/>
    <property type="match status" value="1"/>
</dbReference>
<evidence type="ECO:0000256" key="5">
    <source>
        <dbReference type="ARBA" id="ARBA00022764"/>
    </source>
</evidence>
<gene>
    <name evidence="8" type="ORF">INF20_00290</name>
</gene>
<evidence type="ECO:0000313" key="9">
    <source>
        <dbReference type="Proteomes" id="UP001516588"/>
    </source>
</evidence>
<keyword evidence="9" id="KW-1185">Reference proteome</keyword>
<sequence>MKKAHKHILTICFLLFIFVGLILNISNFKNACVSVIGDIKSLDIKKAVTNFESSINDNFANKMDIVDVNGAFKKVCGQKIANGTILGDDNQLYDEDAINEKLDLDKEKESLEYTSRLMEYAENKGIFSLYVQHPNKYNVASEELPYGLTATRTIVDDMYVNELKAQGKNVIDLRESKYNVNNFYKTDHHWTVESAFNANLIIKEYISQSQSAHKIEMNKAEDYKKVTKQNSLLGSYGIRVGQYFAGKDDYSVMIPEFNTQYIYEAYDTNHKKVAEKEGPYEDVFIEKSYLDNPDYLNKYNTYILDGTIEARAINKTSNNDTKVLLIGDSFSRPLFTFLSDGVYEIRFLDAQEGRYNDSFKDYIDEYNPDILLIMYNYGFAENSLADKEYL</sequence>
<comment type="caution">
    <text evidence="8">The sequence shown here is derived from an EMBL/GenBank/DDBJ whole genome shotgun (WGS) entry which is preliminary data.</text>
</comment>
<evidence type="ECO:0000256" key="1">
    <source>
        <dbReference type="ARBA" id="ARBA00004418"/>
    </source>
</evidence>
<name>A0ABR9QV28_9FIRM</name>
<dbReference type="Proteomes" id="UP001516588">
    <property type="component" value="Unassembled WGS sequence"/>
</dbReference>
<evidence type="ECO:0000313" key="8">
    <source>
        <dbReference type="EMBL" id="MBE5034727.1"/>
    </source>
</evidence>
<evidence type="ECO:0000256" key="6">
    <source>
        <dbReference type="ARBA" id="ARBA00022841"/>
    </source>
</evidence>
<keyword evidence="3" id="KW-0808">Transferase</keyword>
<keyword evidence="4" id="KW-0732">Signal</keyword>
<evidence type="ECO:0000256" key="4">
    <source>
        <dbReference type="ARBA" id="ARBA00022729"/>
    </source>
</evidence>
<protein>
    <recommendedName>
        <fullName evidence="7">AlgX/AlgJ SGNH hydrolase-like domain-containing protein</fullName>
    </recommendedName>
</protein>
<evidence type="ECO:0000256" key="2">
    <source>
        <dbReference type="ARBA" id="ARBA00005182"/>
    </source>
</evidence>
<accession>A0ABR9QV28</accession>
<dbReference type="RefSeq" id="WP_226384398.1">
    <property type="nucleotide sequence ID" value="NZ_JADCKA010000001.1"/>
</dbReference>
<keyword evidence="5" id="KW-0574">Periplasm</keyword>
<dbReference type="EMBL" id="JADCKA010000001">
    <property type="protein sequence ID" value="MBE5034727.1"/>
    <property type="molecule type" value="Genomic_DNA"/>
</dbReference>
<organism evidence="8 9">
    <name type="scientific">Gallibacter intestinalis</name>
    <dbReference type="NCBI Taxonomy" id="2779356"/>
    <lineage>
        <taxon>Bacteria</taxon>
        <taxon>Bacillati</taxon>
        <taxon>Bacillota</taxon>
        <taxon>Clostridia</taxon>
        <taxon>Eubacteriales</taxon>
        <taxon>Eubacteriaceae</taxon>
        <taxon>Gallibacter</taxon>
    </lineage>
</organism>
<evidence type="ECO:0000256" key="3">
    <source>
        <dbReference type="ARBA" id="ARBA00022679"/>
    </source>
</evidence>
<comment type="pathway">
    <text evidence="2">Glycan biosynthesis; alginate biosynthesis.</text>
</comment>
<comment type="subcellular location">
    <subcellularLocation>
        <location evidence="1">Periplasm</location>
    </subcellularLocation>
</comment>
<reference evidence="8 9" key="1">
    <citation type="submission" date="2020-10" db="EMBL/GenBank/DDBJ databases">
        <title>ChiBAC.</title>
        <authorList>
            <person name="Zenner C."/>
            <person name="Hitch T.C.A."/>
            <person name="Clavel T."/>
        </authorList>
    </citation>
    <scope>NUCLEOTIDE SEQUENCE [LARGE SCALE GENOMIC DNA]</scope>
    <source>
        <strain evidence="8 9">DSM 108706</strain>
    </source>
</reference>
<proteinExistence type="predicted"/>